<sequence length="681" mass="75623">MTAPTAATSTPSQGSLSLFKTRSFEDLVEDLRSSEGRATVLIGAGCSFSGGIPLAGGIIDDIRKTFPQAWQRARQKAGATSKPSYNQYMHELNPDQRRSLFKGYIDDSKINWAHIGLAQLLKHKRLDRVLTTNFDQLITRACALVNVFPAVYDLTAFHPTQMRMAELPDLAVFHLHGQRNGFSLLNDPDELAQHAQQLKPIFDHARERRLWIVVGYSGEADPLLELIQADCHQCGLYWISTQPTPKPHLAELFSAERYAFHLHHPEGADHFFMKLARDMDAWPPTLLGQPFAHLREQLTPIAEFIEDGKQNDKPYYHDEPNGIDWLKQTRRLLDQAETLLKADVSGQDSPAHPSQDVNAYLIGGVSALQNSTDPDVQSWAWVKKGNAQAREAQSLAESGDLPAARALWKEAGKRYAQALKIKPDMHEAAYNWGYALAQEAQALAASDLPAARVRWQQAGERYAQALEIKPDKHEAAYNWGWALTQEAQALAASDLPAARALWQQAGERYAQALEIKPDKHEAAYNWGSALTREAQALATSDLVATRALWQQAGECYAQALAIKPDLHEAANNWGAALLNEFHAIQHTHPDEAAALLNQAEALLLQAEAGQPGLAAYNLACIAALRHRPADAIRWLRICQTHGALLSEDHLRTDPDLDPIRDTPEFTAWWVEVFGRGDAAMG</sequence>
<comment type="caution">
    <text evidence="1">The sequence shown here is derived from an EMBL/GenBank/DDBJ whole genome shotgun (WGS) entry which is preliminary data.</text>
</comment>
<evidence type="ECO:0000313" key="1">
    <source>
        <dbReference type="EMBL" id="PXX77026.1"/>
    </source>
</evidence>
<dbReference type="PANTHER" id="PTHR45005">
    <property type="match status" value="1"/>
</dbReference>
<dbReference type="InterPro" id="IPR029035">
    <property type="entry name" value="DHS-like_NAD/FAD-binding_dom"/>
</dbReference>
<dbReference type="InterPro" id="IPR011990">
    <property type="entry name" value="TPR-like_helical_dom_sf"/>
</dbReference>
<accession>A0A318KMT2</accession>
<dbReference type="Gene3D" id="3.40.50.1220">
    <property type="entry name" value="TPP-binding domain"/>
    <property type="match status" value="1"/>
</dbReference>
<evidence type="ECO:0000313" key="2">
    <source>
        <dbReference type="Proteomes" id="UP000247555"/>
    </source>
</evidence>
<dbReference type="EMBL" id="QJKI01000019">
    <property type="protein sequence ID" value="PXX77026.1"/>
    <property type="molecule type" value="Genomic_DNA"/>
</dbReference>
<protein>
    <submittedName>
        <fullName evidence="1">Uncharacterized protein</fullName>
    </submittedName>
</protein>
<organism evidence="1 2">
    <name type="scientific">Rivihabitans pingtungensis</name>
    <dbReference type="NCBI Taxonomy" id="1054498"/>
    <lineage>
        <taxon>Bacteria</taxon>
        <taxon>Pseudomonadati</taxon>
        <taxon>Pseudomonadota</taxon>
        <taxon>Betaproteobacteria</taxon>
        <taxon>Neisseriales</taxon>
        <taxon>Aquaspirillaceae</taxon>
        <taxon>Rivihabitans</taxon>
    </lineage>
</organism>
<dbReference type="NCBIfam" id="NF047558">
    <property type="entry name" value="TPR_END_plus"/>
    <property type="match status" value="1"/>
</dbReference>
<gene>
    <name evidence="1" type="ORF">DFR34_11927</name>
</gene>
<dbReference type="Proteomes" id="UP000247555">
    <property type="component" value="Unassembled WGS sequence"/>
</dbReference>
<dbReference type="AlphaFoldDB" id="A0A318KMT2"/>
<dbReference type="SUPFAM" id="SSF52467">
    <property type="entry name" value="DHS-like NAD/FAD-binding domain"/>
    <property type="match status" value="1"/>
</dbReference>
<keyword evidence="2" id="KW-1185">Reference proteome</keyword>
<proteinExistence type="predicted"/>
<reference evidence="1 2" key="1">
    <citation type="submission" date="2018-05" db="EMBL/GenBank/DDBJ databases">
        <title>Genomic Encyclopedia of Type Strains, Phase IV (KMG-IV): sequencing the most valuable type-strain genomes for metagenomic binning, comparative biology and taxonomic classification.</title>
        <authorList>
            <person name="Goeker M."/>
        </authorList>
    </citation>
    <scope>NUCLEOTIDE SEQUENCE [LARGE SCALE GENOMIC DNA]</scope>
    <source>
        <strain evidence="1 2">DSM 29661</strain>
    </source>
</reference>
<name>A0A318KMT2_9NEIS</name>
<dbReference type="Gene3D" id="1.25.40.10">
    <property type="entry name" value="Tetratricopeptide repeat domain"/>
    <property type="match status" value="3"/>
</dbReference>
<dbReference type="OrthoDB" id="9798174at2"/>
<dbReference type="SUPFAM" id="SSF48439">
    <property type="entry name" value="Protein prenylyltransferase"/>
    <property type="match status" value="1"/>
</dbReference>
<dbReference type="RefSeq" id="WP_146215142.1">
    <property type="nucleotide sequence ID" value="NZ_QJKI01000019.1"/>
</dbReference>
<dbReference type="InterPro" id="IPR053277">
    <property type="entry name" value="Endomembrane_traffic_mod"/>
</dbReference>
<dbReference type="PANTHER" id="PTHR45005:SF2">
    <property type="entry name" value="PROTEIN HLB1"/>
    <property type="match status" value="1"/>
</dbReference>